<dbReference type="EMBL" id="JAZGQL010000016">
    <property type="protein sequence ID" value="MEE6309464.1"/>
    <property type="molecule type" value="Genomic_DNA"/>
</dbReference>
<gene>
    <name evidence="4" type="ORF">V1634_21765</name>
</gene>
<dbReference type="Pfam" id="PF00583">
    <property type="entry name" value="Acetyltransf_1"/>
    <property type="match status" value="1"/>
</dbReference>
<dbReference type="InterPro" id="IPR050832">
    <property type="entry name" value="Bact_Acetyltransf"/>
</dbReference>
<keyword evidence="5" id="KW-1185">Reference proteome</keyword>
<dbReference type="PANTHER" id="PTHR43877">
    <property type="entry name" value="AMINOALKYLPHOSPHONATE N-ACETYLTRANSFERASE-RELATED-RELATED"/>
    <property type="match status" value="1"/>
</dbReference>
<evidence type="ECO:0000256" key="1">
    <source>
        <dbReference type="ARBA" id="ARBA00022679"/>
    </source>
</evidence>
<dbReference type="CDD" id="cd04301">
    <property type="entry name" value="NAT_SF"/>
    <property type="match status" value="1"/>
</dbReference>
<dbReference type="Proteomes" id="UP001339911">
    <property type="component" value="Unassembled WGS sequence"/>
</dbReference>
<dbReference type="Gene3D" id="3.40.630.30">
    <property type="match status" value="1"/>
</dbReference>
<organism evidence="4 5">
    <name type="scientific">Plantactinospora veratri</name>
    <dbReference type="NCBI Taxonomy" id="1436122"/>
    <lineage>
        <taxon>Bacteria</taxon>
        <taxon>Bacillati</taxon>
        <taxon>Actinomycetota</taxon>
        <taxon>Actinomycetes</taxon>
        <taxon>Micromonosporales</taxon>
        <taxon>Micromonosporaceae</taxon>
        <taxon>Plantactinospora</taxon>
    </lineage>
</organism>
<dbReference type="InterPro" id="IPR000182">
    <property type="entry name" value="GNAT_dom"/>
</dbReference>
<feature type="domain" description="N-acetyltransferase" evidence="3">
    <location>
        <begin position="4"/>
        <end position="164"/>
    </location>
</feature>
<dbReference type="RefSeq" id="WP_331209727.1">
    <property type="nucleotide sequence ID" value="NZ_JAZGQL010000016.1"/>
</dbReference>
<comment type="caution">
    <text evidence="4">The sequence shown here is derived from an EMBL/GenBank/DDBJ whole genome shotgun (WGS) entry which is preliminary data.</text>
</comment>
<reference evidence="4 5" key="1">
    <citation type="submission" date="2024-01" db="EMBL/GenBank/DDBJ databases">
        <title>Genome insights into Plantactinospora veratri sp. nov.</title>
        <authorList>
            <person name="Wang L."/>
        </authorList>
    </citation>
    <scope>NUCLEOTIDE SEQUENCE [LARGE SCALE GENOMIC DNA]</scope>
    <source>
        <strain evidence="4 5">NEAU-FHS4</strain>
    </source>
</reference>
<dbReference type="SUPFAM" id="SSF55729">
    <property type="entry name" value="Acyl-CoA N-acyltransferases (Nat)"/>
    <property type="match status" value="1"/>
</dbReference>
<evidence type="ECO:0000256" key="2">
    <source>
        <dbReference type="ARBA" id="ARBA00023315"/>
    </source>
</evidence>
<dbReference type="PROSITE" id="PS51186">
    <property type="entry name" value="GNAT"/>
    <property type="match status" value="1"/>
</dbReference>
<keyword evidence="1" id="KW-0808">Transferase</keyword>
<evidence type="ECO:0000313" key="4">
    <source>
        <dbReference type="EMBL" id="MEE6309464.1"/>
    </source>
</evidence>
<name>A0ABU7SIB3_9ACTN</name>
<evidence type="ECO:0000313" key="5">
    <source>
        <dbReference type="Proteomes" id="UP001339911"/>
    </source>
</evidence>
<evidence type="ECO:0000259" key="3">
    <source>
        <dbReference type="PROSITE" id="PS51186"/>
    </source>
</evidence>
<protein>
    <submittedName>
        <fullName evidence="4">GNAT family N-acetyltransferase</fullName>
    </submittedName>
</protein>
<keyword evidence="2" id="KW-0012">Acyltransferase</keyword>
<proteinExistence type="predicted"/>
<accession>A0ABU7SIB3</accession>
<dbReference type="InterPro" id="IPR016181">
    <property type="entry name" value="Acyl_CoA_acyltransferase"/>
</dbReference>
<sequence>MTGLLVRAAEPADFDAIARLTVAAYRADGQLDGEHGYERMLADVPARVGAGELLVAADEATGELVGSVLFVLPGSTYAELSRPGEAEFRMLAVDPGAQGRGVGKALVRACLDRARSLGCARVVICTRSFSAPAHRLYAGFGFVRTPERDWSPAPGVDLLALRLDLCAAPTVLPEPSRG</sequence>